<dbReference type="AlphaFoldDB" id="A0A0E0C6B4"/>
<dbReference type="InterPro" id="IPR025714">
    <property type="entry name" value="Methyltranfer_dom"/>
</dbReference>
<dbReference type="Gene3D" id="3.40.50.150">
    <property type="entry name" value="Vaccinia Virus protein VP39"/>
    <property type="match status" value="1"/>
</dbReference>
<keyword evidence="9" id="KW-1185">Reference proteome</keyword>
<name>A0A0E0C6B4_9ORYZ</name>
<dbReference type="STRING" id="40149.A0A0E0C6B4"/>
<dbReference type="GO" id="GO:0032259">
    <property type="term" value="P:methylation"/>
    <property type="evidence" value="ECO:0007669"/>
    <property type="project" value="UniProtKB-KW"/>
</dbReference>
<keyword evidence="1 5" id="KW-0963">Cytoplasm</keyword>
<evidence type="ECO:0000256" key="3">
    <source>
        <dbReference type="ARBA" id="ARBA00022679"/>
    </source>
</evidence>
<dbReference type="eggNOG" id="KOG1271">
    <property type="taxonomic scope" value="Eukaryota"/>
</dbReference>
<comment type="function">
    <text evidence="5">S-adenosyl-L-methionine-dependent protein-lysine N-methyltransferase that methylates elongation factor 1-alpha.</text>
</comment>
<dbReference type="HOGENOM" id="CLU_044783_0_0_1"/>
<dbReference type="Gramene" id="OMERI01G24730.1">
    <property type="protein sequence ID" value="OMERI01G24730.1"/>
    <property type="gene ID" value="OMERI01G24730"/>
</dbReference>
<dbReference type="Pfam" id="PF13847">
    <property type="entry name" value="Methyltransf_31"/>
    <property type="match status" value="1"/>
</dbReference>
<dbReference type="SUPFAM" id="SSF53335">
    <property type="entry name" value="S-adenosyl-L-methionine-dependent methyltransferases"/>
    <property type="match status" value="1"/>
</dbReference>
<feature type="domain" description="Methyltransferase" evidence="7">
    <location>
        <begin position="305"/>
        <end position="446"/>
    </location>
</feature>
<dbReference type="CDD" id="cd02440">
    <property type="entry name" value="AdoMet_MTases"/>
    <property type="match status" value="1"/>
</dbReference>
<evidence type="ECO:0000256" key="2">
    <source>
        <dbReference type="ARBA" id="ARBA00022603"/>
    </source>
</evidence>
<dbReference type="Proteomes" id="UP000008021">
    <property type="component" value="Chromosome 1"/>
</dbReference>
<dbReference type="EC" id="2.1.1.-" evidence="5"/>
<evidence type="ECO:0000256" key="4">
    <source>
        <dbReference type="ARBA" id="ARBA00022691"/>
    </source>
</evidence>
<evidence type="ECO:0000256" key="6">
    <source>
        <dbReference type="SAM" id="MobiDB-lite"/>
    </source>
</evidence>
<proteinExistence type="inferred from homology"/>
<reference evidence="8" key="2">
    <citation type="submission" date="2018-05" db="EMBL/GenBank/DDBJ databases">
        <title>OmerRS3 (Oryza meridionalis Reference Sequence Version 3).</title>
        <authorList>
            <person name="Zhang J."/>
            <person name="Kudrna D."/>
            <person name="Lee S."/>
            <person name="Talag J."/>
            <person name="Welchert J."/>
            <person name="Wing R.A."/>
        </authorList>
    </citation>
    <scope>NUCLEOTIDE SEQUENCE [LARGE SCALE GENOMIC DNA]</scope>
    <source>
        <strain evidence="8">cv. OR44</strain>
    </source>
</reference>
<accession>A0A0E0C6B4</accession>
<dbReference type="InterPro" id="IPR026635">
    <property type="entry name" value="Efm4/METTL10"/>
</dbReference>
<comment type="similarity">
    <text evidence="5">Belongs to the class I-like SAM-binding methyltransferase superfamily. EFM4 family.</text>
</comment>
<evidence type="ECO:0000313" key="8">
    <source>
        <dbReference type="EnsemblPlants" id="OMERI01G24730.1"/>
    </source>
</evidence>
<keyword evidence="3 5" id="KW-0808">Transferase</keyword>
<reference evidence="8" key="1">
    <citation type="submission" date="2015-04" db="UniProtKB">
        <authorList>
            <consortium name="EnsemblPlants"/>
        </authorList>
    </citation>
    <scope>IDENTIFICATION</scope>
</reference>
<dbReference type="GO" id="GO:0016279">
    <property type="term" value="F:protein-lysine N-methyltransferase activity"/>
    <property type="evidence" value="ECO:0007669"/>
    <property type="project" value="UniProtKB-UniRule"/>
</dbReference>
<evidence type="ECO:0000259" key="7">
    <source>
        <dbReference type="Pfam" id="PF13847"/>
    </source>
</evidence>
<evidence type="ECO:0000256" key="1">
    <source>
        <dbReference type="ARBA" id="ARBA00022490"/>
    </source>
</evidence>
<evidence type="ECO:0000313" key="9">
    <source>
        <dbReference type="Proteomes" id="UP000008021"/>
    </source>
</evidence>
<dbReference type="PANTHER" id="PTHR12843">
    <property type="entry name" value="PROTEIN-LYSINE N-METHYLTRANSFERASE METTL10"/>
    <property type="match status" value="1"/>
</dbReference>
<dbReference type="HAMAP" id="MF_03188">
    <property type="entry name" value="Methyltr_EFM4"/>
    <property type="match status" value="1"/>
</dbReference>
<keyword evidence="2 5" id="KW-0489">Methyltransferase</keyword>
<evidence type="ECO:0000256" key="5">
    <source>
        <dbReference type="HAMAP-Rule" id="MF_03188"/>
    </source>
</evidence>
<protein>
    <recommendedName>
        <fullName evidence="5">Protein-lysine N-methyltransferase</fullName>
        <ecNumber evidence="5">2.1.1.-</ecNumber>
    </recommendedName>
</protein>
<organism evidence="8">
    <name type="scientific">Oryza meridionalis</name>
    <dbReference type="NCBI Taxonomy" id="40149"/>
    <lineage>
        <taxon>Eukaryota</taxon>
        <taxon>Viridiplantae</taxon>
        <taxon>Streptophyta</taxon>
        <taxon>Embryophyta</taxon>
        <taxon>Tracheophyta</taxon>
        <taxon>Spermatophyta</taxon>
        <taxon>Magnoliopsida</taxon>
        <taxon>Liliopsida</taxon>
        <taxon>Poales</taxon>
        <taxon>Poaceae</taxon>
        <taxon>BOP clade</taxon>
        <taxon>Oryzoideae</taxon>
        <taxon>Oryzeae</taxon>
        <taxon>Oryzinae</taxon>
        <taxon>Oryza</taxon>
    </lineage>
</organism>
<feature type="region of interest" description="Disordered" evidence="6">
    <location>
        <begin position="129"/>
        <end position="172"/>
    </location>
</feature>
<sequence>MKPKSKQSYTCHGRQVHFFSCTGAAALRVARTLFRMEANTSPLRCVQNPASGGTPISYKCGIILPIHHRKLDPNSKRVPSRPVQKPLLSLSLSCLFPSQSPPCLSSPPRRDLPSPLLPIPTMAGIRLTPEEPELPQGTPPRPQLPPAFAGAGAALAGSGSGGGGLEMASDDERSVAADSWSVRSEYGSTLDDDQRYADAAEVLAAAAASANFPSGASDCCSDKDDQDPSEVEGSMLGLQSYWDASYSEDLANFQEHGHAGEIWFGADVMDTMAVWTKKLCTDIINGGTPSGNDSINCEVDEKQLSNYPVLDVGTGNGLLLQALAKQGFSNLTGTDYSEGAIELAKNLAARDGFTSINFLVDDILETKLDRKFKIVTDKGTLDAIGLHPDGRIKRVMYWESVSNLVEPGGIVVVTSCNHTKDELVQEVEDFSKTKSGKEHLDEGEGNVPQIFRYIDHVRTYPTIMFGGVEGSQVCTVAFQRV</sequence>
<keyword evidence="4 5" id="KW-0949">S-adenosyl-L-methionine</keyword>
<dbReference type="EnsemblPlants" id="OMERI01G24730.1">
    <property type="protein sequence ID" value="OMERI01G24730.1"/>
    <property type="gene ID" value="OMERI01G24730"/>
</dbReference>
<dbReference type="GO" id="GO:0005737">
    <property type="term" value="C:cytoplasm"/>
    <property type="evidence" value="ECO:0007669"/>
    <property type="project" value="UniProtKB-SubCell"/>
</dbReference>
<dbReference type="PANTHER" id="PTHR12843:SF5">
    <property type="entry name" value="EEF1A LYSINE METHYLTRANSFERASE 2"/>
    <property type="match status" value="1"/>
</dbReference>
<dbReference type="InterPro" id="IPR029063">
    <property type="entry name" value="SAM-dependent_MTases_sf"/>
</dbReference>
<comment type="subcellular location">
    <subcellularLocation>
        <location evidence="5">Cytoplasm</location>
    </subcellularLocation>
</comment>